<protein>
    <submittedName>
        <fullName evidence="1">Uncharacterized protein</fullName>
    </submittedName>
</protein>
<evidence type="ECO:0000313" key="1">
    <source>
        <dbReference type="EMBL" id="GFQ92049.1"/>
    </source>
</evidence>
<name>A0A8X6HSH0_TRICU</name>
<gene>
    <name evidence="1" type="ORF">TNCT_535351</name>
</gene>
<proteinExistence type="predicted"/>
<comment type="caution">
    <text evidence="1">The sequence shown here is derived from an EMBL/GenBank/DDBJ whole genome shotgun (WGS) entry which is preliminary data.</text>
</comment>
<dbReference type="AlphaFoldDB" id="A0A8X6HSH0"/>
<accession>A0A8X6HSH0</accession>
<dbReference type="Proteomes" id="UP000887116">
    <property type="component" value="Unassembled WGS sequence"/>
</dbReference>
<organism evidence="1 2">
    <name type="scientific">Trichonephila clavata</name>
    <name type="common">Joro spider</name>
    <name type="synonym">Nephila clavata</name>
    <dbReference type="NCBI Taxonomy" id="2740835"/>
    <lineage>
        <taxon>Eukaryota</taxon>
        <taxon>Metazoa</taxon>
        <taxon>Ecdysozoa</taxon>
        <taxon>Arthropoda</taxon>
        <taxon>Chelicerata</taxon>
        <taxon>Arachnida</taxon>
        <taxon>Araneae</taxon>
        <taxon>Araneomorphae</taxon>
        <taxon>Entelegynae</taxon>
        <taxon>Araneoidea</taxon>
        <taxon>Nephilidae</taxon>
        <taxon>Trichonephila</taxon>
    </lineage>
</organism>
<reference evidence="1" key="1">
    <citation type="submission" date="2020-07" db="EMBL/GenBank/DDBJ databases">
        <title>Multicomponent nature underlies the extraordinary mechanical properties of spider dragline silk.</title>
        <authorList>
            <person name="Kono N."/>
            <person name="Nakamura H."/>
            <person name="Mori M."/>
            <person name="Yoshida Y."/>
            <person name="Ohtoshi R."/>
            <person name="Malay A.D."/>
            <person name="Moran D.A.P."/>
            <person name="Tomita M."/>
            <person name="Numata K."/>
            <person name="Arakawa K."/>
        </authorList>
    </citation>
    <scope>NUCLEOTIDE SEQUENCE</scope>
</reference>
<keyword evidence="2" id="KW-1185">Reference proteome</keyword>
<dbReference type="EMBL" id="BMAO01023964">
    <property type="protein sequence ID" value="GFQ92049.1"/>
    <property type="molecule type" value="Genomic_DNA"/>
</dbReference>
<evidence type="ECO:0000313" key="2">
    <source>
        <dbReference type="Proteomes" id="UP000887116"/>
    </source>
</evidence>
<sequence length="148" mass="16880">MTVSNNEDVSLEAVTKQGLETKMRVSILKNYLPQTRQIHNALFVFSEHLHNRWTNGLIHILSLCIAEGISTLIDHSPPRQRGKNKVEDIVTMLSHSSEALKHYKNPNPSVTLNLFIYFTHDETRLFIPLGSFDQSLIESTLDTDYSSE</sequence>